<dbReference type="Proteomes" id="UP000569005">
    <property type="component" value="Unassembled WGS sequence"/>
</dbReference>
<comment type="caution">
    <text evidence="1">The sequence shown here is derived from an EMBL/GenBank/DDBJ whole genome shotgun (WGS) entry which is preliminary data.</text>
</comment>
<accession>A0ACC5NZ63</accession>
<evidence type="ECO:0000313" key="1">
    <source>
        <dbReference type="EMBL" id="MBB5339862.1"/>
    </source>
</evidence>
<keyword evidence="2" id="KW-1185">Reference proteome</keyword>
<sequence length="37" mass="4344">MAHRTVFFNTFVSLNRPLVRTKLDRNTPDSQARLINN</sequence>
<gene>
    <name evidence="1" type="ORF">HDF13_002195</name>
</gene>
<evidence type="ECO:0000313" key="2">
    <source>
        <dbReference type="Proteomes" id="UP000569005"/>
    </source>
</evidence>
<protein>
    <submittedName>
        <fullName evidence="1">Uncharacterized protein</fullName>
    </submittedName>
</protein>
<name>A0ACC5NZ63_9BACT</name>
<organism evidence="1 2">
    <name type="scientific">Tunturiibacter gelidiferens</name>
    <dbReference type="NCBI Taxonomy" id="3069689"/>
    <lineage>
        <taxon>Bacteria</taxon>
        <taxon>Pseudomonadati</taxon>
        <taxon>Acidobacteriota</taxon>
        <taxon>Terriglobia</taxon>
        <taxon>Terriglobales</taxon>
        <taxon>Acidobacteriaceae</taxon>
        <taxon>Tunturiibacter</taxon>
    </lineage>
</organism>
<reference evidence="1" key="1">
    <citation type="submission" date="2020-08" db="EMBL/GenBank/DDBJ databases">
        <title>Genomic Encyclopedia of Type Strains, Phase IV (KMG-V): Genome sequencing to study the core and pangenomes of soil and plant-associated prokaryotes.</title>
        <authorList>
            <person name="Whitman W."/>
        </authorList>
    </citation>
    <scope>NUCLEOTIDE SEQUENCE</scope>
    <source>
        <strain evidence="1">M8UP15</strain>
    </source>
</reference>
<proteinExistence type="predicted"/>
<dbReference type="EMBL" id="JACHEA010000001">
    <property type="protein sequence ID" value="MBB5339862.1"/>
    <property type="molecule type" value="Genomic_DNA"/>
</dbReference>